<accession>A0ABR3CVD8</accession>
<protein>
    <recommendedName>
        <fullName evidence="4">Cyclin-like protein</fullName>
    </recommendedName>
</protein>
<organism evidence="2 3">
    <name type="scientific">Diplodia seriata</name>
    <dbReference type="NCBI Taxonomy" id="420778"/>
    <lineage>
        <taxon>Eukaryota</taxon>
        <taxon>Fungi</taxon>
        <taxon>Dikarya</taxon>
        <taxon>Ascomycota</taxon>
        <taxon>Pezizomycotina</taxon>
        <taxon>Dothideomycetes</taxon>
        <taxon>Dothideomycetes incertae sedis</taxon>
        <taxon>Botryosphaeriales</taxon>
        <taxon>Botryosphaeriaceae</taxon>
        <taxon>Diplodia</taxon>
    </lineage>
</organism>
<comment type="caution">
    <text evidence="2">The sequence shown here is derived from an EMBL/GenBank/DDBJ whole genome shotgun (WGS) entry which is preliminary data.</text>
</comment>
<evidence type="ECO:0008006" key="4">
    <source>
        <dbReference type="Google" id="ProtNLM"/>
    </source>
</evidence>
<dbReference type="RefSeq" id="XP_066637586.1">
    <property type="nucleotide sequence ID" value="XM_066772307.1"/>
</dbReference>
<feature type="region of interest" description="Disordered" evidence="1">
    <location>
        <begin position="1"/>
        <end position="37"/>
    </location>
</feature>
<dbReference type="EMBL" id="JAJVCZ030000001">
    <property type="protein sequence ID" value="KAL0264846.1"/>
    <property type="molecule type" value="Genomic_DNA"/>
</dbReference>
<feature type="compositionally biased region" description="Low complexity" evidence="1">
    <location>
        <begin position="1"/>
        <end position="22"/>
    </location>
</feature>
<evidence type="ECO:0000313" key="2">
    <source>
        <dbReference type="EMBL" id="KAL0264846.1"/>
    </source>
</evidence>
<evidence type="ECO:0000256" key="1">
    <source>
        <dbReference type="SAM" id="MobiDB-lite"/>
    </source>
</evidence>
<keyword evidence="3" id="KW-1185">Reference proteome</keyword>
<proteinExistence type="predicted"/>
<dbReference type="Proteomes" id="UP001430584">
    <property type="component" value="Unassembled WGS sequence"/>
</dbReference>
<dbReference type="GeneID" id="92004884"/>
<name>A0ABR3CVD8_9PEZI</name>
<sequence length="354" mass="37768">MTSSVPEPESPSLSPSTQLPASTQIMESPPLSVGSRRGSVDSVDFDAYLANYVPLSNLPTPPPAQAGASWNESPKSLPGRLVDEHDLRGECPAAVLAQLQHVLTQNSGPASHLAKLVPSNACSRRPSVSTIQDYLERSSLPVEVLGLTACILDALSMRFAKKWRHALTLNESTPAASPLLEAANAPISPPASPALMAAAPVLNSATKSCVEPELLVLSALALATGYLDDHQVSLQHWAQRISYGVFSARQLSTTQRCVLIDLDYDLHSFTLEFIRDAIEDMHRESLRTRQKAVDAAAATTTVAVAKAVAEEPYAATGEKNRPAPLSLQGSATWFKGVATPEPSPNVMALDHAWD</sequence>
<evidence type="ECO:0000313" key="3">
    <source>
        <dbReference type="Proteomes" id="UP001430584"/>
    </source>
</evidence>
<reference evidence="2 3" key="1">
    <citation type="submission" date="2024-02" db="EMBL/GenBank/DDBJ databases">
        <title>De novo assembly and annotation of 12 fungi associated with fruit tree decline syndrome in Ontario, Canada.</title>
        <authorList>
            <person name="Sulman M."/>
            <person name="Ellouze W."/>
            <person name="Ilyukhin E."/>
        </authorList>
    </citation>
    <scope>NUCLEOTIDE SEQUENCE [LARGE SCALE GENOMIC DNA]</scope>
    <source>
        <strain evidence="2 3">FDS-637</strain>
    </source>
</reference>
<gene>
    <name evidence="2" type="ORF">SLS55_000799</name>
</gene>
<dbReference type="Gene3D" id="1.10.472.10">
    <property type="entry name" value="Cyclin-like"/>
    <property type="match status" value="1"/>
</dbReference>